<dbReference type="Pfam" id="PF08169">
    <property type="entry name" value="RBB1NT"/>
    <property type="match status" value="1"/>
</dbReference>
<evidence type="ECO:0000313" key="12">
    <source>
        <dbReference type="RefSeq" id="XP_014673418.1"/>
    </source>
</evidence>
<feature type="compositionally biased region" description="Acidic residues" evidence="9">
    <location>
        <begin position="833"/>
        <end position="845"/>
    </location>
</feature>
<dbReference type="PROSITE" id="PS51011">
    <property type="entry name" value="ARID"/>
    <property type="match status" value="1"/>
</dbReference>
<dbReference type="Pfam" id="PF01388">
    <property type="entry name" value="ARID"/>
    <property type="match status" value="1"/>
</dbReference>
<dbReference type="InterPro" id="IPR051232">
    <property type="entry name" value="ARID/SWI1_ChromRemod"/>
</dbReference>
<dbReference type="Gene3D" id="2.30.30.140">
    <property type="match status" value="3"/>
</dbReference>
<feature type="compositionally biased region" description="Basic and acidic residues" evidence="9">
    <location>
        <begin position="1163"/>
        <end position="1179"/>
    </location>
</feature>
<feature type="compositionally biased region" description="Basic and acidic residues" evidence="9">
    <location>
        <begin position="1016"/>
        <end position="1026"/>
    </location>
</feature>
<keyword evidence="8" id="KW-0539">Nucleus</keyword>
<evidence type="ECO:0000256" key="1">
    <source>
        <dbReference type="ARBA" id="ARBA00022499"/>
    </source>
</evidence>
<organism evidence="11 12">
    <name type="scientific">Priapulus caudatus</name>
    <name type="common">Priapulid worm</name>
    <dbReference type="NCBI Taxonomy" id="37621"/>
    <lineage>
        <taxon>Eukaryota</taxon>
        <taxon>Metazoa</taxon>
        <taxon>Ecdysozoa</taxon>
        <taxon>Scalidophora</taxon>
        <taxon>Priapulida</taxon>
        <taxon>Priapulimorpha</taxon>
        <taxon>Priapulimorphida</taxon>
        <taxon>Priapulidae</taxon>
        <taxon>Priapulus</taxon>
    </lineage>
</organism>
<dbReference type="InterPro" id="IPR001606">
    <property type="entry name" value="ARID_dom"/>
</dbReference>
<feature type="domain" description="ARID" evidence="10">
    <location>
        <begin position="303"/>
        <end position="396"/>
    </location>
</feature>
<feature type="compositionally biased region" description="Basic and acidic residues" evidence="9">
    <location>
        <begin position="435"/>
        <end position="548"/>
    </location>
</feature>
<keyword evidence="4" id="KW-0156">Chromatin regulator</keyword>
<dbReference type="GeneID" id="106813722"/>
<feature type="compositionally biased region" description="Low complexity" evidence="9">
    <location>
        <begin position="1431"/>
        <end position="1446"/>
    </location>
</feature>
<feature type="compositionally biased region" description="Basic and acidic residues" evidence="9">
    <location>
        <begin position="952"/>
        <end position="976"/>
    </location>
</feature>
<dbReference type="RefSeq" id="XP_014673418.1">
    <property type="nucleotide sequence ID" value="XM_014817932.1"/>
</dbReference>
<dbReference type="InterPro" id="IPR000953">
    <property type="entry name" value="Chromo/chromo_shadow_dom"/>
</dbReference>
<evidence type="ECO:0000256" key="5">
    <source>
        <dbReference type="ARBA" id="ARBA00023015"/>
    </source>
</evidence>
<feature type="compositionally biased region" description="Basic residues" evidence="9">
    <location>
        <begin position="704"/>
        <end position="720"/>
    </location>
</feature>
<reference evidence="12" key="1">
    <citation type="submission" date="2025-08" db="UniProtKB">
        <authorList>
            <consortium name="RefSeq"/>
        </authorList>
    </citation>
    <scope>IDENTIFICATION</scope>
</reference>
<feature type="compositionally biased region" description="Basic and acidic residues" evidence="9">
    <location>
        <begin position="572"/>
        <end position="610"/>
    </location>
</feature>
<dbReference type="SMART" id="SM00501">
    <property type="entry name" value="BRIGHT"/>
    <property type="match status" value="1"/>
</dbReference>
<gene>
    <name evidence="12" type="primary">LOC106813722</name>
</gene>
<feature type="compositionally biased region" description="Low complexity" evidence="9">
    <location>
        <begin position="1239"/>
        <end position="1250"/>
    </location>
</feature>
<feature type="compositionally biased region" description="Acidic residues" evidence="9">
    <location>
        <begin position="940"/>
        <end position="951"/>
    </location>
</feature>
<dbReference type="Pfam" id="PF11717">
    <property type="entry name" value="Tudor-knot"/>
    <property type="match status" value="1"/>
</dbReference>
<dbReference type="SUPFAM" id="SSF54160">
    <property type="entry name" value="Chromo domain-like"/>
    <property type="match status" value="1"/>
</dbReference>
<dbReference type="PANTHER" id="PTHR13964">
    <property type="entry name" value="RBP-RELATED"/>
    <property type="match status" value="1"/>
</dbReference>
<evidence type="ECO:0000256" key="9">
    <source>
        <dbReference type="SAM" id="MobiDB-lite"/>
    </source>
</evidence>
<proteinExistence type="predicted"/>
<feature type="compositionally biased region" description="Low complexity" evidence="9">
    <location>
        <begin position="1456"/>
        <end position="1474"/>
    </location>
</feature>
<dbReference type="CDD" id="cd20390">
    <property type="entry name" value="Tudor_ARID4_rpt2"/>
    <property type="match status" value="1"/>
</dbReference>
<dbReference type="CDD" id="cd20389">
    <property type="entry name" value="Tudor_ARID4_rpt1"/>
    <property type="match status" value="1"/>
</dbReference>
<dbReference type="SMART" id="SM00333">
    <property type="entry name" value="TUDOR"/>
    <property type="match status" value="1"/>
</dbReference>
<feature type="region of interest" description="Disordered" evidence="9">
    <location>
        <begin position="1345"/>
        <end position="1554"/>
    </location>
</feature>
<feature type="compositionally biased region" description="Low complexity" evidence="9">
    <location>
        <begin position="1192"/>
        <end position="1202"/>
    </location>
</feature>
<feature type="compositionally biased region" description="Low complexity" evidence="9">
    <location>
        <begin position="996"/>
        <end position="1015"/>
    </location>
</feature>
<name>A0ABM1EMJ7_PRICU</name>
<feature type="region of interest" description="Disordered" evidence="9">
    <location>
        <begin position="280"/>
        <end position="305"/>
    </location>
</feature>
<dbReference type="SUPFAM" id="SSF63748">
    <property type="entry name" value="Tudor/PWWP/MBT"/>
    <property type="match status" value="1"/>
</dbReference>
<evidence type="ECO:0000256" key="3">
    <source>
        <dbReference type="ARBA" id="ARBA00022843"/>
    </source>
</evidence>
<dbReference type="InterPro" id="IPR002999">
    <property type="entry name" value="Tudor"/>
</dbReference>
<evidence type="ECO:0000256" key="6">
    <source>
        <dbReference type="ARBA" id="ARBA00023125"/>
    </source>
</evidence>
<dbReference type="InterPro" id="IPR025995">
    <property type="entry name" value="Tudor-knot"/>
</dbReference>
<dbReference type="InterPro" id="IPR036431">
    <property type="entry name" value="ARID_dom_sf"/>
</dbReference>
<keyword evidence="3" id="KW-0832">Ubl conjugation</keyword>
<dbReference type="Proteomes" id="UP000695022">
    <property type="component" value="Unplaced"/>
</dbReference>
<keyword evidence="6" id="KW-0238">DNA-binding</keyword>
<dbReference type="InterPro" id="IPR016197">
    <property type="entry name" value="Chromo-like_dom_sf"/>
</dbReference>
<feature type="compositionally biased region" description="Polar residues" evidence="9">
    <location>
        <begin position="820"/>
        <end position="832"/>
    </location>
</feature>
<dbReference type="SMART" id="SM00298">
    <property type="entry name" value="CHROMO"/>
    <property type="match status" value="1"/>
</dbReference>
<keyword evidence="11" id="KW-1185">Reference proteome</keyword>
<evidence type="ECO:0000313" key="11">
    <source>
        <dbReference type="Proteomes" id="UP000695022"/>
    </source>
</evidence>
<keyword evidence="2" id="KW-0597">Phosphoprotein</keyword>
<feature type="compositionally biased region" description="Basic and acidic residues" evidence="9">
    <location>
        <begin position="1119"/>
        <end position="1143"/>
    </location>
</feature>
<dbReference type="InterPro" id="IPR012603">
    <property type="entry name" value="ARID4A/B_PWWP"/>
</dbReference>
<keyword evidence="1" id="KW-1017">Isopeptide bond</keyword>
<feature type="compositionally biased region" description="Polar residues" evidence="9">
    <location>
        <begin position="1607"/>
        <end position="1622"/>
    </location>
</feature>
<feature type="compositionally biased region" description="Basic and acidic residues" evidence="9">
    <location>
        <begin position="759"/>
        <end position="773"/>
    </location>
</feature>
<feature type="compositionally biased region" description="Basic and acidic residues" evidence="9">
    <location>
        <begin position="1043"/>
        <end position="1057"/>
    </location>
</feature>
<keyword evidence="7" id="KW-0804">Transcription</keyword>
<feature type="compositionally biased region" description="Low complexity" evidence="9">
    <location>
        <begin position="1147"/>
        <end position="1157"/>
    </location>
</feature>
<feature type="region of interest" description="Disordered" evidence="9">
    <location>
        <begin position="402"/>
        <end position="642"/>
    </location>
</feature>
<evidence type="ECO:0000259" key="10">
    <source>
        <dbReference type="PROSITE" id="PS51011"/>
    </source>
</evidence>
<accession>A0ABM1EMJ7</accession>
<keyword evidence="5" id="KW-0805">Transcription regulation</keyword>
<feature type="region of interest" description="Disordered" evidence="9">
    <location>
        <begin position="1596"/>
        <end position="1622"/>
    </location>
</feature>
<feature type="region of interest" description="Disordered" evidence="9">
    <location>
        <begin position="133"/>
        <end position="168"/>
    </location>
</feature>
<protein>
    <submittedName>
        <fullName evidence="12">AT-rich interactive domain-containing protein 4B-like</fullName>
    </submittedName>
</protein>
<evidence type="ECO:0000256" key="8">
    <source>
        <dbReference type="ARBA" id="ARBA00023242"/>
    </source>
</evidence>
<feature type="compositionally biased region" description="Low complexity" evidence="9">
    <location>
        <begin position="633"/>
        <end position="642"/>
    </location>
</feature>
<feature type="region of interest" description="Disordered" evidence="9">
    <location>
        <begin position="699"/>
        <end position="1321"/>
    </location>
</feature>
<feature type="compositionally biased region" description="Basic and acidic residues" evidence="9">
    <location>
        <begin position="1251"/>
        <end position="1276"/>
    </location>
</feature>
<feature type="compositionally biased region" description="Polar residues" evidence="9">
    <location>
        <begin position="1520"/>
        <end position="1535"/>
    </location>
</feature>
<feature type="compositionally biased region" description="Basic and acidic residues" evidence="9">
    <location>
        <begin position="900"/>
        <end position="939"/>
    </location>
</feature>
<dbReference type="SMART" id="SM01014">
    <property type="entry name" value="ARID"/>
    <property type="match status" value="1"/>
</dbReference>
<evidence type="ECO:0000256" key="7">
    <source>
        <dbReference type="ARBA" id="ARBA00023163"/>
    </source>
</evidence>
<evidence type="ECO:0000256" key="4">
    <source>
        <dbReference type="ARBA" id="ARBA00022853"/>
    </source>
</evidence>
<feature type="compositionally biased region" description="Basic and acidic residues" evidence="9">
    <location>
        <begin position="1291"/>
        <end position="1301"/>
    </location>
</feature>
<dbReference type="SUPFAM" id="SSF46774">
    <property type="entry name" value="ARID-like"/>
    <property type="match status" value="1"/>
</dbReference>
<feature type="compositionally biased region" description="Low complexity" evidence="9">
    <location>
        <begin position="853"/>
        <end position="881"/>
    </location>
</feature>
<sequence length="1622" mass="176129">MAGLSHDPPFLSVGTEVSAKYRGAFCEAKVKKVQRLVKCKVQPTEAGTSFIVTDDAVKGNLMVGSRVEVKHAETNRYVEATIQRLTDCSQYTVVFDDGDETTLRRSLLCLKGDKHFHKSETLDELPLTDPERFGTPVINKKSRKRRRFGGSASSSEESSDDEGPPQKKIVLQPRYIKDMGKVVVVNVDDKRRNYTWFPALVVSPAVTAEGANLDMKTQWIVRSFKDGKYHTVEKKKTKEFSKDFLKKDDSSGMKQAIDKALVYMERKDLPPNWDIRELLSKGGDDDASTSESSGDESFYNSPSEEEDRFVAQLYKFMDERGTPINKPPVLTGRDLNLFKVFRIVYGRFGGYNKVTNQSKWKKVHKRLKLQPSTPGSLSSLKSAYKRYLHSFEDFYRKLGSTMGSTGRPCRARESSGRGIGLGRDLMSPAARSKVKAKEAAACEEKTPTKDTKAQEAEASRTAEKMKSKDAETESSKKDEKEMEKATAAKGKETAQASKSKEEKVTPKGKEEREKPTPRGREDKPKRETKVKEEKSKPTKEKAKAVVKEEEVEELTPRRRGRNRLSSLCKSETQTDAKKEEPAAEKETGRRKDDSRQGGAGDNRRSGEKATRRLSTKAAGEATDNDREALEAPSGGSSSQGYSIGERVNIRYGHGENQSVYEAKVVEIGEEHGDRTYMVHYQGWNFRYDEWVKASRIVNSAEHSGRKRKKNPPGPNHKSRKGGPASQMAAATTSRQQMKRGRPPSSLSLQAKPASPASSTRDRSVTPSSLHERSVTPSGGSAGNKDRATAHAVCRATRQNSTGDLATGLNVGVVRPRKATRTSGISNTSSSYDNDADEEAGAEGDSQENSPEVAAPKRSVRSPASSAAAAAAKEASASSSPVVEEKPAPAAEEGKSDDEEKPTRRKEGSRGIVERKSRESRAAERRPAKEEPAKEEKEGVKEEEEEREEEEVEREKPAENVSERKPVERERERERTPILEALAAVGARARDAEEAAGKAATAAREAPVRPSAAPHAAADEPAERKVVAEVAQMTETEEVASPEKPNEGKPGKGREKPARGGGDVTAERTPKRGKFSVAAATREGEAGAGKPPSKTRPKDAEQEAPPEGAPAAPQPAEAPPFKEEYTISDEIERIVEQSMKESLAREMATAAVATATTALPSPAPKEEKKGEGATEKDSKRAGKPPAQKKETAAARGGAAAFAGKRTSSRSEGAPPTKGNAIASPYDFPDSTSDASEAGEEVPSSTTTTGEVSGERPRAKPREKKTPQRKQREEKAAAEVKVTASARRKRGRAGGEKSPERGADAASPGVATTTEARTDVDDVAAATAGGRSKVANEFLVVVPTAIVQEGKMETPATATMTQKLAAHQVSPAPHARPDSGALSDGSSCERAAAAGQPSSSKEQERQRSLLDNTPPTTPEYSPAREAMEISSCDRSLSSIDVDSSGNSSPEHMGGTCRVDASSTSDSISSIDVASATKQQQVAEAEPPSRKRRQRRGTSMSKAAKPKPKPGGGTDSEDGMAEDNSQSSSQPDVGSPSQDPRHKLPIVPPPDRQPKWNFCAIDSSLEGEERINFLQEQLQELRRVYMSLKSEVACIDRRRKRLRKKEREASASTSQMQMPVTVETT</sequence>
<dbReference type="Gene3D" id="1.10.150.60">
    <property type="entry name" value="ARID DNA-binding domain"/>
    <property type="match status" value="1"/>
</dbReference>
<evidence type="ECO:0000256" key="2">
    <source>
        <dbReference type="ARBA" id="ARBA00022553"/>
    </source>
</evidence>
<dbReference type="PANTHER" id="PTHR13964:SF27">
    <property type="entry name" value="HAT-TRICK, ISOFORM D"/>
    <property type="match status" value="1"/>
</dbReference>